<dbReference type="AlphaFoldDB" id="A0A8H6PG55"/>
<dbReference type="EMBL" id="JACBAF010001931">
    <property type="protein sequence ID" value="KAF7171450.1"/>
    <property type="molecule type" value="Genomic_DNA"/>
</dbReference>
<dbReference type="Pfam" id="PF26163">
    <property type="entry name" value="mS26"/>
    <property type="match status" value="1"/>
</dbReference>
<organism evidence="2 4">
    <name type="scientific">Aspergillus hiratsukae</name>
    <dbReference type="NCBI Taxonomy" id="1194566"/>
    <lineage>
        <taxon>Eukaryota</taxon>
        <taxon>Fungi</taxon>
        <taxon>Dikarya</taxon>
        <taxon>Ascomycota</taxon>
        <taxon>Pezizomycotina</taxon>
        <taxon>Eurotiomycetes</taxon>
        <taxon>Eurotiomycetidae</taxon>
        <taxon>Eurotiales</taxon>
        <taxon>Aspergillaceae</taxon>
        <taxon>Aspergillus</taxon>
        <taxon>Aspergillus subgen. Fumigati</taxon>
    </lineage>
</organism>
<reference evidence="2" key="1">
    <citation type="submission" date="2020-06" db="EMBL/GenBank/DDBJ databases">
        <title>Draft genome sequences of strains closely related to Aspergillus parafelis and Aspergillus hiratsukae.</title>
        <authorList>
            <person name="Dos Santos R.A.C."/>
            <person name="Rivero-Menendez O."/>
            <person name="Steenwyk J.L."/>
            <person name="Mead M.E."/>
            <person name="Goldman G.H."/>
            <person name="Alastruey-Izquierdo A."/>
            <person name="Rokas A."/>
        </authorList>
    </citation>
    <scope>NUCLEOTIDE SEQUENCE</scope>
    <source>
        <strain evidence="2">CNM-CM5793</strain>
        <strain evidence="3">CNM-CM6106</strain>
    </source>
</reference>
<dbReference type="CDD" id="cd23703">
    <property type="entry name" value="mS26_PET12"/>
    <property type="match status" value="1"/>
</dbReference>
<dbReference type="EMBL" id="JACBAD010001835">
    <property type="protein sequence ID" value="KAF7133588.1"/>
    <property type="molecule type" value="Genomic_DNA"/>
</dbReference>
<evidence type="ECO:0000313" key="4">
    <source>
        <dbReference type="Proteomes" id="UP000630445"/>
    </source>
</evidence>
<accession>A0A8H6PG55</accession>
<feature type="compositionally biased region" description="Basic and acidic residues" evidence="1">
    <location>
        <begin position="226"/>
        <end position="248"/>
    </location>
</feature>
<dbReference type="InterPro" id="IPR058940">
    <property type="entry name" value="mS26_fungi"/>
</dbReference>
<dbReference type="OrthoDB" id="5223508at2759"/>
<keyword evidence="4" id="KW-1185">Reference proteome</keyword>
<protein>
    <submittedName>
        <fullName evidence="2">Uncharacterized protein</fullName>
    </submittedName>
</protein>
<proteinExistence type="predicted"/>
<feature type="region of interest" description="Disordered" evidence="1">
    <location>
        <begin position="186"/>
        <end position="248"/>
    </location>
</feature>
<evidence type="ECO:0000313" key="3">
    <source>
        <dbReference type="EMBL" id="KAF7171450.1"/>
    </source>
</evidence>
<comment type="caution">
    <text evidence="2">The sequence shown here is derived from an EMBL/GenBank/DDBJ whole genome shotgun (WGS) entry which is preliminary data.</text>
</comment>
<gene>
    <name evidence="2" type="ORF">CNMCM5793_004717</name>
    <name evidence="3" type="ORF">CNMCM6106_005852</name>
</gene>
<dbReference type="Proteomes" id="UP000630445">
    <property type="component" value="Unassembled WGS sequence"/>
</dbReference>
<evidence type="ECO:0000313" key="2">
    <source>
        <dbReference type="EMBL" id="KAF7133588.1"/>
    </source>
</evidence>
<feature type="compositionally biased region" description="Basic and acidic residues" evidence="1">
    <location>
        <begin position="193"/>
        <end position="208"/>
    </location>
</feature>
<sequence>MTVTPPVFDCPLLSTLLSGYFVRFEFAAAQSPVAPFLSNRDLLAWGLSKQRQYDMSLFRNCRAATAQVRSFSSSSCRRVGPESPNFVDVPQTIQPDLRVKPRVKGTLPVPRELFPARRVDKPTEEYIAAATPLPSKEIKIDPNEPHAEYKDWKRRMADMRRQNLREGLLELHSRKQRTDKLMAYRSVQKQRRREQVLRQPERDDERLTRPSVVQEMLPKRTPVLPDPDREERLAQSRAKLEDKKAQDELERQDSLQALYINARTFITTEAQLAAEIEKVFPEGENEAWRSDHQQGENIWNLGVPPTVQNIVNDSKKSEAARWDLIQGRVKKLGEQITGGKI</sequence>
<dbReference type="Proteomes" id="UP000662466">
    <property type="component" value="Unassembled WGS sequence"/>
</dbReference>
<evidence type="ECO:0000256" key="1">
    <source>
        <dbReference type="SAM" id="MobiDB-lite"/>
    </source>
</evidence>
<name>A0A8H6PG55_9EURO</name>